<keyword evidence="2 3" id="KW-0040">ANK repeat</keyword>
<feature type="domain" description="Chromo" evidence="5">
    <location>
        <begin position="64"/>
        <end position="103"/>
    </location>
</feature>
<dbReference type="GO" id="GO:0085020">
    <property type="term" value="P:protein K6-linked ubiquitination"/>
    <property type="evidence" value="ECO:0007669"/>
    <property type="project" value="TreeGrafter"/>
</dbReference>
<dbReference type="PANTHER" id="PTHR24171:SF8">
    <property type="entry name" value="BRCA1-ASSOCIATED RING DOMAIN PROTEIN 1"/>
    <property type="match status" value="1"/>
</dbReference>
<dbReference type="PANTHER" id="PTHR24171">
    <property type="entry name" value="ANKYRIN REPEAT DOMAIN-CONTAINING PROTEIN 39-RELATED"/>
    <property type="match status" value="1"/>
</dbReference>
<keyword evidence="7" id="KW-1185">Reference proteome</keyword>
<feature type="repeat" description="ANK" evidence="3">
    <location>
        <begin position="178"/>
        <end position="210"/>
    </location>
</feature>
<evidence type="ECO:0000313" key="7">
    <source>
        <dbReference type="Proteomes" id="UP000613740"/>
    </source>
</evidence>
<comment type="caution">
    <text evidence="6">The sequence shown here is derived from an EMBL/GenBank/DDBJ whole genome shotgun (WGS) entry which is preliminary data.</text>
</comment>
<dbReference type="InterPro" id="IPR016197">
    <property type="entry name" value="Chromo-like_dom_sf"/>
</dbReference>
<dbReference type="SMART" id="SM00248">
    <property type="entry name" value="ANK"/>
    <property type="match status" value="2"/>
</dbReference>
<dbReference type="InterPro" id="IPR000953">
    <property type="entry name" value="Chromo/chromo_shadow_dom"/>
</dbReference>
<dbReference type="SUPFAM" id="SSF48403">
    <property type="entry name" value="Ankyrin repeat"/>
    <property type="match status" value="1"/>
</dbReference>
<dbReference type="PROSITE" id="PS50297">
    <property type="entry name" value="ANK_REP_REGION"/>
    <property type="match status" value="2"/>
</dbReference>
<evidence type="ECO:0000259" key="5">
    <source>
        <dbReference type="PROSITE" id="PS50013"/>
    </source>
</evidence>
<dbReference type="Pfam" id="PF12796">
    <property type="entry name" value="Ank_2"/>
    <property type="match status" value="1"/>
</dbReference>
<dbReference type="PROSITE" id="PS50088">
    <property type="entry name" value="ANK_REPEAT"/>
    <property type="match status" value="2"/>
</dbReference>
<feature type="region of interest" description="Disordered" evidence="4">
    <location>
        <begin position="388"/>
        <end position="445"/>
    </location>
</feature>
<accession>A0A835WT11</accession>
<keyword evidence="1" id="KW-0677">Repeat</keyword>
<evidence type="ECO:0000313" key="6">
    <source>
        <dbReference type="EMBL" id="KAG2452266.1"/>
    </source>
</evidence>
<dbReference type="SUPFAM" id="SSF54160">
    <property type="entry name" value="Chromo domain-like"/>
    <property type="match status" value="2"/>
</dbReference>
<dbReference type="SMART" id="SM00298">
    <property type="entry name" value="CHROMO"/>
    <property type="match status" value="3"/>
</dbReference>
<dbReference type="AlphaFoldDB" id="A0A835WT11"/>
<evidence type="ECO:0000256" key="3">
    <source>
        <dbReference type="PROSITE-ProRule" id="PRU00023"/>
    </source>
</evidence>
<feature type="compositionally biased region" description="Low complexity" evidence="4">
    <location>
        <begin position="388"/>
        <end position="436"/>
    </location>
</feature>
<protein>
    <recommendedName>
        <fullName evidence="5">Chromo domain-containing protein</fullName>
    </recommendedName>
</protein>
<gene>
    <name evidence="6" type="ORF">HYH02_003290</name>
</gene>
<dbReference type="Proteomes" id="UP000613740">
    <property type="component" value="Unassembled WGS sequence"/>
</dbReference>
<dbReference type="Gene3D" id="2.40.50.40">
    <property type="match status" value="3"/>
</dbReference>
<evidence type="ECO:0000256" key="2">
    <source>
        <dbReference type="ARBA" id="ARBA00023043"/>
    </source>
</evidence>
<dbReference type="PROSITE" id="PS50013">
    <property type="entry name" value="CHROMO_2"/>
    <property type="match status" value="1"/>
</dbReference>
<dbReference type="OrthoDB" id="341259at2759"/>
<proteinExistence type="predicted"/>
<reference evidence="6" key="1">
    <citation type="journal article" date="2020" name="bioRxiv">
        <title>Comparative genomics of Chlamydomonas.</title>
        <authorList>
            <person name="Craig R.J."/>
            <person name="Hasan A.R."/>
            <person name="Ness R.W."/>
            <person name="Keightley P.D."/>
        </authorList>
    </citation>
    <scope>NUCLEOTIDE SEQUENCE</scope>
    <source>
        <strain evidence="6">CCAP 11/173</strain>
    </source>
</reference>
<sequence length="445" mass="47240">MLMRKLASIPACTGRNPLPVTVPSVAPRLRQPTGAAPASSRVLQERLAPARAGPPAIVYAEGYKEVEELAGARIVVESDPPRVEYLVKWKDGSDPTWEVAADLSEDLVRDFEEKWWAAARKADVDAMISLLAGGRELLANVVDENRRSALHFAAALGSAECTKLLVEAGADLDLQDKEGYTPLHMAAGYMHTPSMAVLLEAGANPEIKDNTGRDVVSLIENLRASMPLSMGSVQRILALEEVKNCLTDRLYDEVEPGNVLNSRATPDGAGREFLVSFGDGRDDEWVPERNVSADVLEDYLAGLEYARAEEILDVVQVRTERRFKIRWSDGYPTSWEPEEHVPPELIELFAAQHPELFAQRTSAEAAARPDGWAQVEYETQASPVAGAGAAAAAAPAYGANGSSGANGSAANGSSGANGSSSGSGSSSSGSSGIGSSQREAVGAAR</sequence>
<dbReference type="InterPro" id="IPR002110">
    <property type="entry name" value="Ankyrin_rpt"/>
</dbReference>
<organism evidence="6 7">
    <name type="scientific">Chlamydomonas schloesseri</name>
    <dbReference type="NCBI Taxonomy" id="2026947"/>
    <lineage>
        <taxon>Eukaryota</taxon>
        <taxon>Viridiplantae</taxon>
        <taxon>Chlorophyta</taxon>
        <taxon>core chlorophytes</taxon>
        <taxon>Chlorophyceae</taxon>
        <taxon>CS clade</taxon>
        <taxon>Chlamydomonadales</taxon>
        <taxon>Chlamydomonadaceae</taxon>
        <taxon>Chlamydomonas</taxon>
    </lineage>
</organism>
<dbReference type="EMBL" id="JAEHOD010000006">
    <property type="protein sequence ID" value="KAG2452266.1"/>
    <property type="molecule type" value="Genomic_DNA"/>
</dbReference>
<evidence type="ECO:0000256" key="1">
    <source>
        <dbReference type="ARBA" id="ARBA00022737"/>
    </source>
</evidence>
<name>A0A835WT11_9CHLO</name>
<dbReference type="Gene3D" id="1.25.40.20">
    <property type="entry name" value="Ankyrin repeat-containing domain"/>
    <property type="match status" value="1"/>
</dbReference>
<dbReference type="InterPro" id="IPR036770">
    <property type="entry name" value="Ankyrin_rpt-contain_sf"/>
</dbReference>
<dbReference type="GO" id="GO:0004842">
    <property type="term" value="F:ubiquitin-protein transferase activity"/>
    <property type="evidence" value="ECO:0007669"/>
    <property type="project" value="TreeGrafter"/>
</dbReference>
<evidence type="ECO:0000256" key="4">
    <source>
        <dbReference type="SAM" id="MobiDB-lite"/>
    </source>
</evidence>
<feature type="repeat" description="ANK" evidence="3">
    <location>
        <begin position="145"/>
        <end position="177"/>
    </location>
</feature>
<dbReference type="CDD" id="cd00024">
    <property type="entry name" value="CD_CSD"/>
    <property type="match status" value="1"/>
</dbReference>